<protein>
    <submittedName>
        <fullName evidence="8">Cytochrome c</fullName>
    </submittedName>
</protein>
<organism evidence="8 9">
    <name type="scientific">Fodinibius halophilus</name>
    <dbReference type="NCBI Taxonomy" id="1736908"/>
    <lineage>
        <taxon>Bacteria</taxon>
        <taxon>Pseudomonadati</taxon>
        <taxon>Balneolota</taxon>
        <taxon>Balneolia</taxon>
        <taxon>Balneolales</taxon>
        <taxon>Balneolaceae</taxon>
        <taxon>Fodinibius</taxon>
    </lineage>
</organism>
<keyword evidence="1 4" id="KW-0349">Heme</keyword>
<dbReference type="GO" id="GO:0046872">
    <property type="term" value="F:metal ion binding"/>
    <property type="evidence" value="ECO:0007669"/>
    <property type="project" value="UniProtKB-KW"/>
</dbReference>
<evidence type="ECO:0000313" key="8">
    <source>
        <dbReference type="EMBL" id="NGP88772.1"/>
    </source>
</evidence>
<keyword evidence="2 4" id="KW-0479">Metal-binding</keyword>
<dbReference type="Pfam" id="PF00034">
    <property type="entry name" value="Cytochrom_C"/>
    <property type="match status" value="1"/>
</dbReference>
<feature type="domain" description="Cytochrome c" evidence="7">
    <location>
        <begin position="67"/>
        <end position="156"/>
    </location>
</feature>
<evidence type="ECO:0000256" key="4">
    <source>
        <dbReference type="PROSITE-ProRule" id="PRU00433"/>
    </source>
</evidence>
<dbReference type="SUPFAM" id="SSF46626">
    <property type="entry name" value="Cytochrome c"/>
    <property type="match status" value="1"/>
</dbReference>
<dbReference type="InterPro" id="IPR036909">
    <property type="entry name" value="Cyt_c-like_dom_sf"/>
</dbReference>
<evidence type="ECO:0000256" key="6">
    <source>
        <dbReference type="SAM" id="SignalP"/>
    </source>
</evidence>
<comment type="caution">
    <text evidence="8">The sequence shown here is derived from an EMBL/GenBank/DDBJ whole genome shotgun (WGS) entry which is preliminary data.</text>
</comment>
<accession>A0A6M1TF17</accession>
<dbReference type="Proteomes" id="UP000479132">
    <property type="component" value="Unassembled WGS sequence"/>
</dbReference>
<dbReference type="PROSITE" id="PS51257">
    <property type="entry name" value="PROKAR_LIPOPROTEIN"/>
    <property type="match status" value="1"/>
</dbReference>
<evidence type="ECO:0000256" key="2">
    <source>
        <dbReference type="ARBA" id="ARBA00022723"/>
    </source>
</evidence>
<evidence type="ECO:0000256" key="5">
    <source>
        <dbReference type="SAM" id="MobiDB-lite"/>
    </source>
</evidence>
<dbReference type="InterPro" id="IPR009056">
    <property type="entry name" value="Cyt_c-like_dom"/>
</dbReference>
<name>A0A6M1TF17_9BACT</name>
<dbReference type="PROSITE" id="PS51007">
    <property type="entry name" value="CYTC"/>
    <property type="match status" value="1"/>
</dbReference>
<feature type="chain" id="PRO_5027025424" evidence="6">
    <location>
        <begin position="23"/>
        <end position="164"/>
    </location>
</feature>
<keyword evidence="9" id="KW-1185">Reference proteome</keyword>
<feature type="region of interest" description="Disordered" evidence="5">
    <location>
        <begin position="27"/>
        <end position="54"/>
    </location>
</feature>
<gene>
    <name evidence="8" type="ORF">G3569_10420</name>
</gene>
<evidence type="ECO:0000256" key="3">
    <source>
        <dbReference type="ARBA" id="ARBA00023004"/>
    </source>
</evidence>
<evidence type="ECO:0000256" key="1">
    <source>
        <dbReference type="ARBA" id="ARBA00022617"/>
    </source>
</evidence>
<dbReference type="AlphaFoldDB" id="A0A6M1TF17"/>
<evidence type="ECO:0000313" key="9">
    <source>
        <dbReference type="Proteomes" id="UP000479132"/>
    </source>
</evidence>
<keyword evidence="6" id="KW-0732">Signal</keyword>
<evidence type="ECO:0000259" key="7">
    <source>
        <dbReference type="PROSITE" id="PS51007"/>
    </source>
</evidence>
<dbReference type="GO" id="GO:0020037">
    <property type="term" value="F:heme binding"/>
    <property type="evidence" value="ECO:0007669"/>
    <property type="project" value="InterPro"/>
</dbReference>
<sequence length="164" mass="18411">MKYSIKQIIGLAIMASVLFVGCGGSGNGDQASDQSSQENENGLSSFEQKNGIGPVTEKLDLGEIDKELAKKGQNMFETKCSACHKMDERYVGPQLRNTTEERTPEYVMNMILNPAEMVKKHPEAKKKLAEFMTPMPNQNLSQEEARSIVEFLRYMNKNQDVDEI</sequence>
<feature type="compositionally biased region" description="Polar residues" evidence="5">
    <location>
        <begin position="28"/>
        <end position="48"/>
    </location>
</feature>
<proteinExistence type="predicted"/>
<feature type="signal peptide" evidence="6">
    <location>
        <begin position="1"/>
        <end position="22"/>
    </location>
</feature>
<dbReference type="GO" id="GO:0009055">
    <property type="term" value="F:electron transfer activity"/>
    <property type="evidence" value="ECO:0007669"/>
    <property type="project" value="InterPro"/>
</dbReference>
<reference evidence="8 9" key="1">
    <citation type="submission" date="2020-02" db="EMBL/GenBank/DDBJ databases">
        <title>Aliifodinibius halophilus 2W32, complete genome.</title>
        <authorList>
            <person name="Li Y."/>
            <person name="Wu S."/>
        </authorList>
    </citation>
    <scope>NUCLEOTIDE SEQUENCE [LARGE SCALE GENOMIC DNA]</scope>
    <source>
        <strain evidence="8 9">2W32</strain>
    </source>
</reference>
<dbReference type="Gene3D" id="1.10.760.10">
    <property type="entry name" value="Cytochrome c-like domain"/>
    <property type="match status" value="1"/>
</dbReference>
<dbReference type="EMBL" id="JAALLS010000012">
    <property type="protein sequence ID" value="NGP88772.1"/>
    <property type="molecule type" value="Genomic_DNA"/>
</dbReference>
<keyword evidence="3 4" id="KW-0408">Iron</keyword>
<dbReference type="RefSeq" id="WP_165268844.1">
    <property type="nucleotide sequence ID" value="NZ_JAALLS010000012.1"/>
</dbReference>